<dbReference type="EMBL" id="VIEB01000708">
    <property type="protein sequence ID" value="TQD82785.1"/>
    <property type="molecule type" value="Genomic_DNA"/>
</dbReference>
<accession>A0A540L8I6</accession>
<evidence type="ECO:0000313" key="1">
    <source>
        <dbReference type="EMBL" id="TQD82785.1"/>
    </source>
</evidence>
<name>A0A540L8I6_MALBA</name>
<evidence type="ECO:0000313" key="2">
    <source>
        <dbReference type="Proteomes" id="UP000315295"/>
    </source>
</evidence>
<keyword evidence="2" id="KW-1185">Reference proteome</keyword>
<gene>
    <name evidence="1" type="ORF">C1H46_031662</name>
</gene>
<dbReference type="AlphaFoldDB" id="A0A540L8I6"/>
<comment type="caution">
    <text evidence="1">The sequence shown here is derived from an EMBL/GenBank/DDBJ whole genome shotgun (WGS) entry which is preliminary data.</text>
</comment>
<protein>
    <submittedName>
        <fullName evidence="1">Uncharacterized protein</fullName>
    </submittedName>
</protein>
<reference evidence="1 2" key="1">
    <citation type="journal article" date="2019" name="G3 (Bethesda)">
        <title>Sequencing of a Wild Apple (Malus baccata) Genome Unravels the Differences Between Cultivated and Wild Apple Species Regarding Disease Resistance and Cold Tolerance.</title>
        <authorList>
            <person name="Chen X."/>
        </authorList>
    </citation>
    <scope>NUCLEOTIDE SEQUENCE [LARGE SCALE GENOMIC DNA]</scope>
    <source>
        <strain evidence="2">cv. Shandingzi</strain>
        <tissue evidence="1">Leaves</tissue>
    </source>
</reference>
<proteinExistence type="predicted"/>
<organism evidence="1 2">
    <name type="scientific">Malus baccata</name>
    <name type="common">Siberian crab apple</name>
    <name type="synonym">Pyrus baccata</name>
    <dbReference type="NCBI Taxonomy" id="106549"/>
    <lineage>
        <taxon>Eukaryota</taxon>
        <taxon>Viridiplantae</taxon>
        <taxon>Streptophyta</taxon>
        <taxon>Embryophyta</taxon>
        <taxon>Tracheophyta</taxon>
        <taxon>Spermatophyta</taxon>
        <taxon>Magnoliopsida</taxon>
        <taxon>eudicotyledons</taxon>
        <taxon>Gunneridae</taxon>
        <taxon>Pentapetalae</taxon>
        <taxon>rosids</taxon>
        <taxon>fabids</taxon>
        <taxon>Rosales</taxon>
        <taxon>Rosaceae</taxon>
        <taxon>Amygdaloideae</taxon>
        <taxon>Maleae</taxon>
        <taxon>Malus</taxon>
    </lineage>
</organism>
<dbReference type="Proteomes" id="UP000315295">
    <property type="component" value="Unassembled WGS sequence"/>
</dbReference>
<sequence>MQRPTHSTLFEAHNFFAQIAQKFLLSNILDPSLTLLASTPQRTKRTVKCSNNGTELRLCLRCYSNNCKYKFRGRSYSFCGATGVCYRMRCFSLYGHMKLQMQIFLKVHDDPSNAPV</sequence>